<dbReference type="InterPro" id="IPR027417">
    <property type="entry name" value="P-loop_NTPase"/>
</dbReference>
<keyword evidence="2" id="KW-1185">Reference proteome</keyword>
<protein>
    <submittedName>
        <fullName evidence="1">AAA family ATPase</fullName>
    </submittedName>
</protein>
<dbReference type="CDD" id="cd02042">
    <property type="entry name" value="ParAB_family"/>
    <property type="match status" value="1"/>
</dbReference>
<organism evidence="1 2">
    <name type="scientific">Devosia aurantiaca</name>
    <dbReference type="NCBI Taxonomy" id="2714858"/>
    <lineage>
        <taxon>Bacteria</taxon>
        <taxon>Pseudomonadati</taxon>
        <taxon>Pseudomonadota</taxon>
        <taxon>Alphaproteobacteria</taxon>
        <taxon>Hyphomicrobiales</taxon>
        <taxon>Devosiaceae</taxon>
        <taxon>Devosia</taxon>
    </lineage>
</organism>
<evidence type="ECO:0000313" key="2">
    <source>
        <dbReference type="Proteomes" id="UP000474802"/>
    </source>
</evidence>
<dbReference type="InterPro" id="IPR015223">
    <property type="entry name" value="MipZ"/>
</dbReference>
<dbReference type="PANTHER" id="PTHR13696">
    <property type="entry name" value="P-LOOP CONTAINING NUCLEOSIDE TRIPHOSPHATE HYDROLASE"/>
    <property type="match status" value="1"/>
</dbReference>
<gene>
    <name evidence="1" type="ORF">G5575_17765</name>
</gene>
<reference evidence="1 2" key="2">
    <citation type="submission" date="2020-03" db="EMBL/GenBank/DDBJ databases">
        <title>Devosia chinhatensis sp. nov., isolated from a hexachlorocyclohexane (HCH) dump site in India.</title>
        <authorList>
            <person name="Kumar M."/>
            <person name="Lal R."/>
        </authorList>
    </citation>
    <scope>NUCLEOTIDE SEQUENCE [LARGE SCALE GENOMIC DNA]</scope>
    <source>
        <strain evidence="1 2">H239</strain>
    </source>
</reference>
<dbReference type="Pfam" id="PF09140">
    <property type="entry name" value="MipZ"/>
    <property type="match status" value="1"/>
</dbReference>
<dbReference type="InterPro" id="IPR050678">
    <property type="entry name" value="DNA_Partitioning_ATPase"/>
</dbReference>
<reference evidence="1 2" key="1">
    <citation type="submission" date="2020-02" db="EMBL/GenBank/DDBJ databases">
        <authorList>
            <person name="Khan S.A."/>
            <person name="Jeon C.O."/>
            <person name="Chun B.H."/>
        </authorList>
    </citation>
    <scope>NUCLEOTIDE SEQUENCE [LARGE SCALE GENOMIC DNA]</scope>
    <source>
        <strain evidence="1 2">H239</strain>
    </source>
</reference>
<dbReference type="PANTHER" id="PTHR13696:SF96">
    <property type="entry name" value="COBQ_COBB_MIND_PARA NUCLEOTIDE BINDING DOMAIN-CONTAINING PROTEIN"/>
    <property type="match status" value="1"/>
</dbReference>
<comment type="caution">
    <text evidence="1">The sequence shown here is derived from an EMBL/GenBank/DDBJ whole genome shotgun (WGS) entry which is preliminary data.</text>
</comment>
<proteinExistence type="predicted"/>
<name>A0A6M1SW77_9HYPH</name>
<evidence type="ECO:0000313" key="1">
    <source>
        <dbReference type="EMBL" id="NGP19235.1"/>
    </source>
</evidence>
<accession>A0A6M1SW77</accession>
<sequence>MHSAHASFIKRTHGNNDASFNLNSIFSLVRRQARTETPAELIWGSTVRQGAHVIVLGNEKGGSGKSTTAFHLAVFLLHQGHKVASIDVDSRQQTLTHYVRNRRDWARSKGLNLPHTTHFHLPLARGDSLKENHRIEFDLFRQAIGEVEASTDFIVVDTPGFDTNLTRLAHSLADTLITPVNDSLIDLSVMAQVDPVTGEPRELSHYARLVQRARSERLSVDGKNIDWILVRNRISMLSSRNMRQVQTMLDRIAARLGCRVADGIAERVIFRSLFSTGMTVFDPLDEELLGGMPSMSHMSARQEYRALVTALNLTASRRAEARREVLASQPGDVNRFAHMAARSES</sequence>
<dbReference type="Proteomes" id="UP000474802">
    <property type="component" value="Unassembled WGS sequence"/>
</dbReference>
<dbReference type="Gene3D" id="3.40.50.300">
    <property type="entry name" value="P-loop containing nucleotide triphosphate hydrolases"/>
    <property type="match status" value="1"/>
</dbReference>
<dbReference type="EMBL" id="JAALFG010000005">
    <property type="protein sequence ID" value="NGP19235.1"/>
    <property type="molecule type" value="Genomic_DNA"/>
</dbReference>
<dbReference type="AlphaFoldDB" id="A0A6M1SW77"/>
<dbReference type="SUPFAM" id="SSF52540">
    <property type="entry name" value="P-loop containing nucleoside triphosphate hydrolases"/>
    <property type="match status" value="1"/>
</dbReference>